<evidence type="ECO:0000313" key="1">
    <source>
        <dbReference type="EMBL" id="SUA50827.1"/>
    </source>
</evidence>
<dbReference type="SUPFAM" id="SSF46689">
    <property type="entry name" value="Homeodomain-like"/>
    <property type="match status" value="1"/>
</dbReference>
<name>A0A378XBJ5_9BURK</name>
<organism evidence="1 2">
    <name type="scientific">Oligella ureolytica</name>
    <dbReference type="NCBI Taxonomy" id="90244"/>
    <lineage>
        <taxon>Bacteria</taxon>
        <taxon>Pseudomonadati</taxon>
        <taxon>Pseudomonadota</taxon>
        <taxon>Betaproteobacteria</taxon>
        <taxon>Burkholderiales</taxon>
        <taxon>Alcaligenaceae</taxon>
        <taxon>Oligella</taxon>
    </lineage>
</organism>
<accession>A0A378XBJ5</accession>
<sequence>MVVETMHNESLSAYQASSQFDGISPSSILKWKRLYEYGLLDGQEETLAMTKKVYRPDRKKPDTEKTPEELLRELQYMRAEVAFLKKWNELGVQEQKKRLTTNSVKKRPK</sequence>
<dbReference type="AlphaFoldDB" id="A0A378XBJ5"/>
<dbReference type="InterPro" id="IPR009057">
    <property type="entry name" value="Homeodomain-like_sf"/>
</dbReference>
<gene>
    <name evidence="1" type="ORF">NCTC11997_00391</name>
</gene>
<dbReference type="Proteomes" id="UP000254603">
    <property type="component" value="Unassembled WGS sequence"/>
</dbReference>
<evidence type="ECO:0008006" key="3">
    <source>
        <dbReference type="Google" id="ProtNLM"/>
    </source>
</evidence>
<evidence type="ECO:0000313" key="2">
    <source>
        <dbReference type="Proteomes" id="UP000254603"/>
    </source>
</evidence>
<protein>
    <recommendedName>
        <fullName evidence="3">Transposase</fullName>
    </recommendedName>
</protein>
<dbReference type="EMBL" id="UGSB01000001">
    <property type="protein sequence ID" value="SUA50827.1"/>
    <property type="molecule type" value="Genomic_DNA"/>
</dbReference>
<dbReference type="RefSeq" id="WP_115148511.1">
    <property type="nucleotide sequence ID" value="NZ_CP065725.1"/>
</dbReference>
<proteinExistence type="predicted"/>
<reference evidence="1 2" key="1">
    <citation type="submission" date="2018-06" db="EMBL/GenBank/DDBJ databases">
        <authorList>
            <consortium name="Pathogen Informatics"/>
            <person name="Doyle S."/>
        </authorList>
    </citation>
    <scope>NUCLEOTIDE SEQUENCE [LARGE SCALE GENOMIC DNA]</scope>
    <source>
        <strain evidence="1 2">NCTC11997</strain>
    </source>
</reference>